<accession>A0AAV3QXA1</accession>
<reference evidence="2 3" key="1">
    <citation type="submission" date="2024-01" db="EMBL/GenBank/DDBJ databases">
        <title>The complete chloroplast genome sequence of Lithospermum erythrorhizon: insights into the phylogenetic relationship among Boraginaceae species and the maternal lineages of purple gromwells.</title>
        <authorList>
            <person name="Okada T."/>
            <person name="Watanabe K."/>
        </authorList>
    </citation>
    <scope>NUCLEOTIDE SEQUENCE [LARGE SCALE GENOMIC DNA]</scope>
</reference>
<gene>
    <name evidence="2" type="ORF">LIER_22755</name>
</gene>
<dbReference type="Proteomes" id="UP001454036">
    <property type="component" value="Unassembled WGS sequence"/>
</dbReference>
<feature type="region of interest" description="Disordered" evidence="1">
    <location>
        <begin position="97"/>
        <end position="120"/>
    </location>
</feature>
<keyword evidence="3" id="KW-1185">Reference proteome</keyword>
<sequence>MTPNSNNGSKPDLSKLEPLDGKIINVGLKSSSPIDAIIKKNEEDIEKYDKDNRTARYLILNDMVDNLFNLYKIHKSAKLICETLEIETGGPSNVNRFKGKAKVDQKKWQSKKSSQNKFTKPDAKIQKNVNLLCF</sequence>
<dbReference type="EMBL" id="BAABME010006275">
    <property type="protein sequence ID" value="GAA0167921.1"/>
    <property type="molecule type" value="Genomic_DNA"/>
</dbReference>
<protein>
    <submittedName>
        <fullName evidence="2">Uncharacterized protein</fullName>
    </submittedName>
</protein>
<evidence type="ECO:0000313" key="2">
    <source>
        <dbReference type="EMBL" id="GAA0167921.1"/>
    </source>
</evidence>
<organism evidence="2 3">
    <name type="scientific">Lithospermum erythrorhizon</name>
    <name type="common">Purple gromwell</name>
    <name type="synonym">Lithospermum officinale var. erythrorhizon</name>
    <dbReference type="NCBI Taxonomy" id="34254"/>
    <lineage>
        <taxon>Eukaryota</taxon>
        <taxon>Viridiplantae</taxon>
        <taxon>Streptophyta</taxon>
        <taxon>Embryophyta</taxon>
        <taxon>Tracheophyta</taxon>
        <taxon>Spermatophyta</taxon>
        <taxon>Magnoliopsida</taxon>
        <taxon>eudicotyledons</taxon>
        <taxon>Gunneridae</taxon>
        <taxon>Pentapetalae</taxon>
        <taxon>asterids</taxon>
        <taxon>lamiids</taxon>
        <taxon>Boraginales</taxon>
        <taxon>Boraginaceae</taxon>
        <taxon>Boraginoideae</taxon>
        <taxon>Lithospermeae</taxon>
        <taxon>Lithospermum</taxon>
    </lineage>
</organism>
<evidence type="ECO:0000256" key="1">
    <source>
        <dbReference type="SAM" id="MobiDB-lite"/>
    </source>
</evidence>
<dbReference type="AlphaFoldDB" id="A0AAV3QXA1"/>
<comment type="caution">
    <text evidence="2">The sequence shown here is derived from an EMBL/GenBank/DDBJ whole genome shotgun (WGS) entry which is preliminary data.</text>
</comment>
<name>A0AAV3QXA1_LITER</name>
<evidence type="ECO:0000313" key="3">
    <source>
        <dbReference type="Proteomes" id="UP001454036"/>
    </source>
</evidence>
<proteinExistence type="predicted"/>